<feature type="domain" description="Predicted membrane protein YciQ-like C-terminal" evidence="5">
    <location>
        <begin position="272"/>
        <end position="561"/>
    </location>
</feature>
<feature type="transmembrane region" description="Helical" evidence="2">
    <location>
        <begin position="454"/>
        <end position="473"/>
    </location>
</feature>
<evidence type="ECO:0000313" key="7">
    <source>
        <dbReference type="Proteomes" id="UP000185841"/>
    </source>
</evidence>
<feature type="transmembrane region" description="Helical" evidence="2">
    <location>
        <begin position="418"/>
        <end position="442"/>
    </location>
</feature>
<feature type="compositionally biased region" description="Low complexity" evidence="1">
    <location>
        <begin position="608"/>
        <end position="623"/>
    </location>
</feature>
<dbReference type="AlphaFoldDB" id="A0A1N6NE89"/>
<evidence type="ECO:0000313" key="6">
    <source>
        <dbReference type="EMBL" id="SIP90371.1"/>
    </source>
</evidence>
<feature type="region of interest" description="Disordered" evidence="1">
    <location>
        <begin position="608"/>
        <end position="643"/>
    </location>
</feature>
<evidence type="ECO:0000256" key="2">
    <source>
        <dbReference type="SAM" id="Phobius"/>
    </source>
</evidence>
<proteinExistence type="predicted"/>
<dbReference type="RefSeq" id="WP_076423566.1">
    <property type="nucleotide sequence ID" value="NZ_FTMP01000001.1"/>
</dbReference>
<gene>
    <name evidence="6" type="ORF">SAMN05878282_101246</name>
</gene>
<feature type="domain" description="DUF2207" evidence="4">
    <location>
        <begin position="25"/>
        <end position="214"/>
    </location>
</feature>
<organism evidence="6 7">
    <name type="scientific">Aquipseudomonas alcaligenes</name>
    <name type="common">Pseudomonas alcaligenes</name>
    <dbReference type="NCBI Taxonomy" id="43263"/>
    <lineage>
        <taxon>Bacteria</taxon>
        <taxon>Pseudomonadati</taxon>
        <taxon>Pseudomonadota</taxon>
        <taxon>Gammaproteobacteria</taxon>
        <taxon>Pseudomonadales</taxon>
        <taxon>Pseudomonadaceae</taxon>
        <taxon>Aquipseudomonas</taxon>
    </lineage>
</organism>
<dbReference type="InterPro" id="IPR048389">
    <property type="entry name" value="YciQ-like_C"/>
</dbReference>
<feature type="transmembrane region" description="Helical" evidence="2">
    <location>
        <begin position="236"/>
        <end position="254"/>
    </location>
</feature>
<evidence type="ECO:0000259" key="5">
    <source>
        <dbReference type="Pfam" id="PF20990"/>
    </source>
</evidence>
<feature type="transmembrane region" description="Helical" evidence="2">
    <location>
        <begin position="479"/>
        <end position="498"/>
    </location>
</feature>
<feature type="compositionally biased region" description="Gly residues" evidence="1">
    <location>
        <begin position="624"/>
        <end position="643"/>
    </location>
</feature>
<keyword evidence="2" id="KW-0472">Membrane</keyword>
<dbReference type="InterPro" id="IPR018702">
    <property type="entry name" value="DUF2207"/>
</dbReference>
<keyword evidence="3" id="KW-0732">Signal</keyword>
<evidence type="ECO:0000256" key="3">
    <source>
        <dbReference type="SAM" id="SignalP"/>
    </source>
</evidence>
<evidence type="ECO:0000259" key="4">
    <source>
        <dbReference type="Pfam" id="PF09972"/>
    </source>
</evidence>
<protein>
    <submittedName>
        <fullName evidence="6">Predicted membrane protein</fullName>
    </submittedName>
</protein>
<name>A0A1N6NE89_AQUAC</name>
<dbReference type="Pfam" id="PF20990">
    <property type="entry name" value="DUF2207_C"/>
    <property type="match status" value="1"/>
</dbReference>
<evidence type="ECO:0000256" key="1">
    <source>
        <dbReference type="SAM" id="MobiDB-lite"/>
    </source>
</evidence>
<dbReference type="Proteomes" id="UP000185841">
    <property type="component" value="Unassembled WGS sequence"/>
</dbReference>
<keyword evidence="2" id="KW-1133">Transmembrane helix</keyword>
<reference evidence="6 7" key="1">
    <citation type="submission" date="2017-01" db="EMBL/GenBank/DDBJ databases">
        <authorList>
            <person name="Mah S.A."/>
            <person name="Swanson W.J."/>
            <person name="Moy G.W."/>
            <person name="Vacquier V.D."/>
        </authorList>
    </citation>
    <scope>NUCLEOTIDE SEQUENCE [LARGE SCALE GENOMIC DNA]</scope>
    <source>
        <strain evidence="6 7">RU36E</strain>
    </source>
</reference>
<feature type="signal peptide" evidence="3">
    <location>
        <begin position="1"/>
        <end position="21"/>
    </location>
</feature>
<dbReference type="Pfam" id="PF09972">
    <property type="entry name" value="DUF2207"/>
    <property type="match status" value="1"/>
</dbReference>
<keyword evidence="2" id="KW-0812">Transmembrane</keyword>
<sequence length="643" mass="70116">MPGWLKPLLLLCAVLPGVTLAQEVIEDFAVELQVRSDGRLDVTERITVQAEGDKIQRGIYRDIPVTYRLPGGLLRKTPIDLISATRDGEPESVRRESQGAYQRFYLGSPHIQLDPGRYVYELRYRVDPQLLQRPDEDELYWNVTGNAWAFPILQASARVLLPEGARIGQFSGYTGASGEQGRGFRVLEQYEDSLLLETTVVLPPQQGFTLAVDWQAGVVERPGVLQRGVRLLFDNAGLTLGAVLWLALLVYYVRTWRRVGRDPRKGLHIVRFEAPDDLSPTQVGYLWHRGFRGTFNDARALAICFTDWAIHGLIRLEDRPRADGFVLQPGRKPAESARVGEIEWIRRLFPLKKSASLELGSRYQPRLAEMKTRMVDSLQTVGALWHANNRGAWATGLAIAVPGLLLAVLTGLEGEEQWALAIAGMVFSLGFGIPSAVVLTLAMRESGYGKRIGLAVVALLFGFPVPIGLWMLLSACSLPVMLLVIGYLLLVGLFYRLLEAPSVKGQQLLDAAAGYRDYLQLAESEVLARAAEAPAMSIELYERHLPYAMALGVEAQWSARFAAALESGLIDPSQHEYRPDWYAARERFSSPTAFSTALSSSLVSLSASASTPPASSSSSSSFGGSSGGGSSGGGSGGGGGGGW</sequence>
<accession>A0A1N6NE89</accession>
<dbReference type="EMBL" id="FTMP01000001">
    <property type="protein sequence ID" value="SIP90371.1"/>
    <property type="molecule type" value="Genomic_DNA"/>
</dbReference>
<feature type="transmembrane region" description="Helical" evidence="2">
    <location>
        <begin position="392"/>
        <end position="412"/>
    </location>
</feature>
<feature type="chain" id="PRO_5012003445" evidence="3">
    <location>
        <begin position="22"/>
        <end position="643"/>
    </location>
</feature>